<dbReference type="InterPro" id="IPR035490">
    <property type="entry name" value="GlmS/FrlB_SIS"/>
</dbReference>
<dbReference type="Proteomes" id="UP000192660">
    <property type="component" value="Unassembled WGS sequence"/>
</dbReference>
<dbReference type="Gene3D" id="3.40.50.10490">
    <property type="entry name" value="Glucose-6-phosphate isomerase like protein, domain 1"/>
    <property type="match status" value="2"/>
</dbReference>
<comment type="catalytic activity">
    <reaction evidence="1 10">
        <text>D-fructose 6-phosphate + L-glutamine = D-glucosamine 6-phosphate + L-glutamate</text>
        <dbReference type="Rhea" id="RHEA:13237"/>
        <dbReference type="ChEBI" id="CHEBI:29985"/>
        <dbReference type="ChEBI" id="CHEBI:58359"/>
        <dbReference type="ChEBI" id="CHEBI:58725"/>
        <dbReference type="ChEBI" id="CHEBI:61527"/>
        <dbReference type="EC" id="2.6.1.16"/>
    </reaction>
</comment>
<dbReference type="InterPro" id="IPR017932">
    <property type="entry name" value="GATase_2_dom"/>
</dbReference>
<dbReference type="FunFam" id="3.40.50.10490:FF:000022">
    <property type="entry name" value="Glutamine--fructose-6-phosphate aminotransferase [isomerizing]"/>
    <property type="match status" value="1"/>
</dbReference>
<evidence type="ECO:0000256" key="1">
    <source>
        <dbReference type="ARBA" id="ARBA00001031"/>
    </source>
</evidence>
<dbReference type="NCBIfam" id="NF001484">
    <property type="entry name" value="PRK00331.1"/>
    <property type="match status" value="1"/>
</dbReference>
<evidence type="ECO:0000259" key="12">
    <source>
        <dbReference type="PROSITE" id="PS51464"/>
    </source>
</evidence>
<dbReference type="Pfam" id="PF13522">
    <property type="entry name" value="GATase_6"/>
    <property type="match status" value="1"/>
</dbReference>
<evidence type="ECO:0000259" key="11">
    <source>
        <dbReference type="PROSITE" id="PS51278"/>
    </source>
</evidence>
<evidence type="ECO:0000256" key="6">
    <source>
        <dbReference type="ARBA" id="ARBA00022576"/>
    </source>
</evidence>
<evidence type="ECO:0000256" key="7">
    <source>
        <dbReference type="ARBA" id="ARBA00022679"/>
    </source>
</evidence>
<evidence type="ECO:0000256" key="4">
    <source>
        <dbReference type="ARBA" id="ARBA00016090"/>
    </source>
</evidence>
<feature type="domain" description="Glutamine amidotransferase type-2" evidence="11">
    <location>
        <begin position="2"/>
        <end position="219"/>
    </location>
</feature>
<dbReference type="InterPro" id="IPR035466">
    <property type="entry name" value="GlmS/AgaS_SIS"/>
</dbReference>
<dbReference type="GO" id="GO:0006002">
    <property type="term" value="P:fructose 6-phosphate metabolic process"/>
    <property type="evidence" value="ECO:0007669"/>
    <property type="project" value="TreeGrafter"/>
</dbReference>
<dbReference type="FunFam" id="3.60.20.10:FF:000006">
    <property type="entry name" value="Glutamine--fructose-6-phosphate aminotransferase [isomerizing]"/>
    <property type="match status" value="1"/>
</dbReference>
<organism evidence="13 14">
    <name type="scientific">Sulfobacillus thermosulfidooxidans (strain DSM 9293 / VKM B-1269 / AT-1)</name>
    <dbReference type="NCBI Taxonomy" id="929705"/>
    <lineage>
        <taxon>Bacteria</taxon>
        <taxon>Bacillati</taxon>
        <taxon>Bacillota</taxon>
        <taxon>Clostridia</taxon>
        <taxon>Eubacteriales</taxon>
        <taxon>Clostridiales Family XVII. Incertae Sedis</taxon>
        <taxon>Sulfobacillus</taxon>
    </lineage>
</organism>
<gene>
    <name evidence="10" type="primary">glmS</name>
    <name evidence="13" type="ORF">SAMN00768000_2156</name>
</gene>
<evidence type="ECO:0000256" key="8">
    <source>
        <dbReference type="ARBA" id="ARBA00022737"/>
    </source>
</evidence>
<dbReference type="EMBL" id="FWWY01000001">
    <property type="protein sequence ID" value="SMC05319.1"/>
    <property type="molecule type" value="Genomic_DNA"/>
</dbReference>
<keyword evidence="8" id="KW-0677">Repeat</keyword>
<dbReference type="PANTHER" id="PTHR10937:SF0">
    <property type="entry name" value="GLUTAMINE--FRUCTOSE-6-PHOSPHATE TRANSAMINASE (ISOMERIZING)"/>
    <property type="match status" value="1"/>
</dbReference>
<dbReference type="InterPro" id="IPR001347">
    <property type="entry name" value="SIS_dom"/>
</dbReference>
<dbReference type="CDD" id="cd05009">
    <property type="entry name" value="SIS_GlmS_GlmD_2"/>
    <property type="match status" value="1"/>
</dbReference>
<reference evidence="14" key="1">
    <citation type="submission" date="2017-04" db="EMBL/GenBank/DDBJ databases">
        <authorList>
            <person name="Varghese N."/>
            <person name="Submissions S."/>
        </authorList>
    </citation>
    <scope>NUCLEOTIDE SEQUENCE [LARGE SCALE GENOMIC DNA]</scope>
    <source>
        <strain evidence="14">DSM 9293</strain>
    </source>
</reference>
<feature type="initiator methionine" description="Removed" evidence="10">
    <location>
        <position position="1"/>
    </location>
</feature>
<keyword evidence="5 10" id="KW-0963">Cytoplasm</keyword>
<feature type="active site" description="For Fru-6P isomerization activity" evidence="10">
    <location>
        <position position="600"/>
    </location>
</feature>
<dbReference type="PROSITE" id="PS51464">
    <property type="entry name" value="SIS"/>
    <property type="match status" value="2"/>
</dbReference>
<dbReference type="STRING" id="28034.BFX07_03555"/>
<dbReference type="HAMAP" id="MF_00164">
    <property type="entry name" value="GlmS"/>
    <property type="match status" value="1"/>
</dbReference>
<dbReference type="Gene3D" id="3.60.20.10">
    <property type="entry name" value="Glutamine Phosphoribosylpyrophosphate, subunit 1, domain 1"/>
    <property type="match status" value="1"/>
</dbReference>
<comment type="subunit">
    <text evidence="10">Homodimer.</text>
</comment>
<dbReference type="GO" id="GO:0005975">
    <property type="term" value="P:carbohydrate metabolic process"/>
    <property type="evidence" value="ECO:0007669"/>
    <property type="project" value="UniProtKB-UniRule"/>
</dbReference>
<keyword evidence="6 10" id="KW-0032">Aminotransferase</keyword>
<dbReference type="Pfam" id="PF01380">
    <property type="entry name" value="SIS"/>
    <property type="match status" value="2"/>
</dbReference>
<dbReference type="InterPro" id="IPR046348">
    <property type="entry name" value="SIS_dom_sf"/>
</dbReference>
<dbReference type="EC" id="2.6.1.16" evidence="3 10"/>
<evidence type="ECO:0000256" key="9">
    <source>
        <dbReference type="ARBA" id="ARBA00022962"/>
    </source>
</evidence>
<comment type="subcellular location">
    <subcellularLocation>
        <location evidence="2 10">Cytoplasm</location>
    </subcellularLocation>
</comment>
<evidence type="ECO:0000256" key="2">
    <source>
        <dbReference type="ARBA" id="ARBA00004496"/>
    </source>
</evidence>
<dbReference type="InterPro" id="IPR047084">
    <property type="entry name" value="GFAT_N"/>
</dbReference>
<evidence type="ECO:0000313" key="14">
    <source>
        <dbReference type="Proteomes" id="UP000192660"/>
    </source>
</evidence>
<dbReference type="GO" id="GO:0006487">
    <property type="term" value="P:protein N-linked glycosylation"/>
    <property type="evidence" value="ECO:0007669"/>
    <property type="project" value="TreeGrafter"/>
</dbReference>
<dbReference type="InterPro" id="IPR029055">
    <property type="entry name" value="Ntn_hydrolases_N"/>
</dbReference>
<sequence>MCGIVGFVGEKDDALPFIFNGLKRLEYRGYDSAGIALAASSGIAIQKTRGKLAALGELLASLPSGVPCGIGHTRWATHGRPTDENAHPHTDCRGEIATVHNGIIENFQALREELMAKGHVFQSETDTEVIPHLLEEYGGAEDLEGAVRKAESRLEGAYAFLAISSRHPDRIVAVRRTSPLIIGLGEDANYLASDFSAFLAATKRAQILENGDMAVVTPRSVTITNLAGDMITRPVITVDWDIKQAERGGYAHFMLKEIMEQPDVWGDCLLGRIHEDQVVPKEIGLTPELLTRVKRIQIVAAGTAYHAGLIGKSLIERLARVPVNVDVASEFRYAHPILDKDTMVIAISQSGETADTLACLRMAREQGVFTYSITNTVGSTVARESDAVAYTLAGPEIAVASTKAYTTQILVLTLLALALAQVHGNPRPDLVRRMLQLPLLGHKVLDRMNQGIESMAQRLAKTHDVFYIGRGLDYALAMEGQLKIKEISYLHAEAYAAGELKHGTLALIEEGTPVVAIVTEREVADKTVSNILEVKARGAEVWGIVDDWLPSTLPIDHRIAVPIEEPLLAPVLAAIPLQLLAYYTAVARGHDVDQPRNLAKSVTVE</sequence>
<dbReference type="SUPFAM" id="SSF53697">
    <property type="entry name" value="SIS domain"/>
    <property type="match status" value="1"/>
</dbReference>
<protein>
    <recommendedName>
        <fullName evidence="4 10">Glutamine--fructose-6-phosphate aminotransferase [isomerizing]</fullName>
        <ecNumber evidence="3 10">2.6.1.16</ecNumber>
    </recommendedName>
    <alternativeName>
        <fullName evidence="10">D-fructose-6-phosphate amidotransferase</fullName>
    </alternativeName>
    <alternativeName>
        <fullName evidence="10">GFAT</fullName>
    </alternativeName>
    <alternativeName>
        <fullName evidence="10">Glucosamine-6-phosphate synthase</fullName>
    </alternativeName>
    <alternativeName>
        <fullName evidence="10">Hexosephosphate aminotransferase</fullName>
    </alternativeName>
    <alternativeName>
        <fullName evidence="10">L-glutamine--D-fructose-6-phosphate amidotransferase</fullName>
    </alternativeName>
</protein>
<evidence type="ECO:0000313" key="13">
    <source>
        <dbReference type="EMBL" id="SMC05319.1"/>
    </source>
</evidence>
<dbReference type="NCBIfam" id="TIGR01135">
    <property type="entry name" value="glmS"/>
    <property type="match status" value="1"/>
</dbReference>
<dbReference type="OrthoDB" id="106547at2"/>
<comment type="function">
    <text evidence="10">Catalyzes the first step in hexosamine metabolism, converting fructose-6P into glucosamine-6P using glutamine as a nitrogen source.</text>
</comment>
<keyword evidence="14" id="KW-1185">Reference proteome</keyword>
<keyword evidence="9" id="KW-0315">Glutamine amidotransferase</keyword>
<dbReference type="SUPFAM" id="SSF56235">
    <property type="entry name" value="N-terminal nucleophile aminohydrolases (Ntn hydrolases)"/>
    <property type="match status" value="1"/>
</dbReference>
<evidence type="ECO:0000256" key="3">
    <source>
        <dbReference type="ARBA" id="ARBA00012916"/>
    </source>
</evidence>
<proteinExistence type="inferred from homology"/>
<dbReference type="RefSeq" id="WP_076006721.1">
    <property type="nucleotide sequence ID" value="NZ_FWWY01000001.1"/>
</dbReference>
<dbReference type="CDD" id="cd05008">
    <property type="entry name" value="SIS_GlmS_GlmD_1"/>
    <property type="match status" value="1"/>
</dbReference>
<dbReference type="GO" id="GO:0005829">
    <property type="term" value="C:cytosol"/>
    <property type="evidence" value="ECO:0007669"/>
    <property type="project" value="TreeGrafter"/>
</dbReference>
<evidence type="ECO:0000256" key="10">
    <source>
        <dbReference type="HAMAP-Rule" id="MF_00164"/>
    </source>
</evidence>
<dbReference type="PROSITE" id="PS51278">
    <property type="entry name" value="GATASE_TYPE_2"/>
    <property type="match status" value="1"/>
</dbReference>
<dbReference type="AlphaFoldDB" id="A0A1W1WGL3"/>
<dbReference type="GO" id="GO:0006047">
    <property type="term" value="P:UDP-N-acetylglucosamine metabolic process"/>
    <property type="evidence" value="ECO:0007669"/>
    <property type="project" value="TreeGrafter"/>
</dbReference>
<dbReference type="GO" id="GO:0097367">
    <property type="term" value="F:carbohydrate derivative binding"/>
    <property type="evidence" value="ECO:0007669"/>
    <property type="project" value="InterPro"/>
</dbReference>
<keyword evidence="7 10" id="KW-0808">Transferase</keyword>
<dbReference type="InterPro" id="IPR005855">
    <property type="entry name" value="GFAT"/>
</dbReference>
<evidence type="ECO:0000256" key="5">
    <source>
        <dbReference type="ARBA" id="ARBA00022490"/>
    </source>
</evidence>
<dbReference type="CDD" id="cd00714">
    <property type="entry name" value="GFAT"/>
    <property type="match status" value="1"/>
</dbReference>
<dbReference type="PANTHER" id="PTHR10937">
    <property type="entry name" value="GLUCOSAMINE--FRUCTOSE-6-PHOSPHATE AMINOTRANSFERASE, ISOMERIZING"/>
    <property type="match status" value="1"/>
</dbReference>
<dbReference type="GO" id="GO:0004360">
    <property type="term" value="F:glutamine-fructose-6-phosphate transaminase (isomerizing) activity"/>
    <property type="evidence" value="ECO:0007669"/>
    <property type="project" value="UniProtKB-UniRule"/>
</dbReference>
<feature type="active site" description="Nucleophile; for GATase activity" evidence="10">
    <location>
        <position position="2"/>
    </location>
</feature>
<dbReference type="FunFam" id="3.40.50.10490:FF:000001">
    <property type="entry name" value="Glutamine--fructose-6-phosphate aminotransferase [isomerizing]"/>
    <property type="match status" value="1"/>
</dbReference>
<accession>A0A1W1WGL3</accession>
<feature type="domain" description="SIS" evidence="12">
    <location>
        <begin position="286"/>
        <end position="425"/>
    </location>
</feature>
<name>A0A1W1WGL3_SULTA</name>
<feature type="domain" description="SIS" evidence="12">
    <location>
        <begin position="455"/>
        <end position="595"/>
    </location>
</feature>